<feature type="compositionally biased region" description="Acidic residues" evidence="1">
    <location>
        <begin position="370"/>
        <end position="382"/>
    </location>
</feature>
<dbReference type="Proteomes" id="UP000326302">
    <property type="component" value="Unassembled WGS sequence"/>
</dbReference>
<dbReference type="EMBL" id="QJOW01000001">
    <property type="protein sequence ID" value="KAB7517949.1"/>
    <property type="molecule type" value="Genomic_DNA"/>
</dbReference>
<dbReference type="Proteomes" id="UP000326207">
    <property type="component" value="Unassembled WGS sequence"/>
</dbReference>
<feature type="region of interest" description="Disordered" evidence="1">
    <location>
        <begin position="348"/>
        <end position="382"/>
    </location>
</feature>
<evidence type="ECO:0000313" key="6">
    <source>
        <dbReference type="Proteomes" id="UP000326302"/>
    </source>
</evidence>
<comment type="caution">
    <text evidence="3">The sequence shown here is derived from an EMBL/GenBank/DDBJ whole genome shotgun (WGS) entry which is preliminary data.</text>
</comment>
<feature type="transmembrane region" description="Helical" evidence="2">
    <location>
        <begin position="242"/>
        <end position="264"/>
    </location>
</feature>
<protein>
    <recommendedName>
        <fullName evidence="7">DUF5305 domain-containing protein</fullName>
    </recommendedName>
</protein>
<reference evidence="5 6" key="1">
    <citation type="submission" date="2019-10" db="EMBL/GenBank/DDBJ databases">
        <title>Unraveling microbial dark matter from salterns through culturing: the case of the genus Halosegnis.</title>
        <authorList>
            <person name="Duran-Viseras A."/>
            <person name="Andrei A.-S."/>
            <person name="Vera-Gargallo B."/>
            <person name="Ghai R."/>
            <person name="Sanchez-Porro C."/>
            <person name="Ventosa A."/>
        </authorList>
    </citation>
    <scope>NUCLEOTIDE SEQUENCE [LARGE SCALE GENOMIC DNA]</scope>
    <source>
        <strain evidence="3 6">F17-44</strain>
        <strain evidence="4 5">F19-13</strain>
    </source>
</reference>
<organism evidence="3 6">
    <name type="scientific">Halosegnis rubeus</name>
    <dbReference type="NCBI Taxonomy" id="2212850"/>
    <lineage>
        <taxon>Archaea</taxon>
        <taxon>Methanobacteriati</taxon>
        <taxon>Methanobacteriota</taxon>
        <taxon>Stenosarchaea group</taxon>
        <taxon>Halobacteria</taxon>
        <taxon>Halobacteriales</taxon>
        <taxon>Natronomonadaceae</taxon>
        <taxon>Halosegnis</taxon>
    </lineage>
</organism>
<dbReference type="EMBL" id="QMDY01000002">
    <property type="protein sequence ID" value="KAB7519471.1"/>
    <property type="molecule type" value="Genomic_DNA"/>
</dbReference>
<keyword evidence="2" id="KW-1133">Transmembrane helix</keyword>
<evidence type="ECO:0000256" key="2">
    <source>
        <dbReference type="SAM" id="Phobius"/>
    </source>
</evidence>
<evidence type="ECO:0000313" key="4">
    <source>
        <dbReference type="EMBL" id="KAB7519471.1"/>
    </source>
</evidence>
<accession>A0A5N5UGV4</accession>
<sequence>MDEQTLLTLRRTVVNNSTVLLAAVVVLALVGGGVAYTAHFDPGTESVEDTVATWETTTAYDHSASVTRENPLFEQGVVLANRDAYFLRITPVLDGSHRFSYGAPAGSMTVSLDSTLVIEAVDDDGETTYWQRTRPLDSFERSNVAPGETLRLPFSVNISAVNQDVEEIQAAVGQTPGETTVAIRTTATYEGTIEGQSVRRSRTTELPIRLATATYTVSEGETGRQQRTITESRTVTRSYEPLWTVGGPLALLFGLVGVVALSVIDTDRLALSATEAARLTYLRDRAEYREYLSEIAPPADLSAPSTASSLAALVDYAIDSDCGVLADHDAEPTRYHVVDGDRHYVYEPPARTQPPALGSLISVPGRADGTDDTETPDTDDDT</sequence>
<evidence type="ECO:0008006" key="7">
    <source>
        <dbReference type="Google" id="ProtNLM"/>
    </source>
</evidence>
<evidence type="ECO:0000256" key="1">
    <source>
        <dbReference type="SAM" id="MobiDB-lite"/>
    </source>
</evidence>
<proteinExistence type="predicted"/>
<evidence type="ECO:0000313" key="5">
    <source>
        <dbReference type="Proteomes" id="UP000326207"/>
    </source>
</evidence>
<accession>A0A5N5UKX7</accession>
<dbReference type="RefSeq" id="WP_152118852.1">
    <property type="nucleotide sequence ID" value="NZ_QJOW01000001.1"/>
</dbReference>
<keyword evidence="2" id="KW-0472">Membrane</keyword>
<dbReference type="Pfam" id="PF17231">
    <property type="entry name" value="DUF5305"/>
    <property type="match status" value="1"/>
</dbReference>
<feature type="transmembrane region" description="Helical" evidence="2">
    <location>
        <begin position="20"/>
        <end position="38"/>
    </location>
</feature>
<dbReference type="OrthoDB" id="270764at2157"/>
<gene>
    <name evidence="3" type="ORF">DMP03_00865</name>
    <name evidence="4" type="ORF">DP108_05070</name>
</gene>
<name>A0A5N5UGV4_9EURY</name>
<keyword evidence="2" id="KW-0812">Transmembrane</keyword>
<dbReference type="InterPro" id="IPR035185">
    <property type="entry name" value="DUF5305"/>
</dbReference>
<dbReference type="AlphaFoldDB" id="A0A5N5UGV4"/>
<evidence type="ECO:0000313" key="3">
    <source>
        <dbReference type="EMBL" id="KAB7517949.1"/>
    </source>
</evidence>